<evidence type="ECO:0000256" key="2">
    <source>
        <dbReference type="SAM" id="MobiDB-lite"/>
    </source>
</evidence>
<dbReference type="PANTHER" id="PTHR15237:SF0">
    <property type="entry name" value="CELL CYCLE CHECKPOINT CONTROL PROTEIN"/>
    <property type="match status" value="1"/>
</dbReference>
<proteinExistence type="inferred from homology"/>
<feature type="region of interest" description="Disordered" evidence="2">
    <location>
        <begin position="283"/>
        <end position="358"/>
    </location>
</feature>
<comment type="function">
    <text evidence="1">Acts in DNA repair and mutagenesis. Involved in promoting resistance to ionizing radiation and UV light, as well as regulating cell cycle progression after irradiation.</text>
</comment>
<dbReference type="GO" id="GO:0030896">
    <property type="term" value="C:checkpoint clamp complex"/>
    <property type="evidence" value="ECO:0007669"/>
    <property type="project" value="UniProtKB-UniRule"/>
</dbReference>
<feature type="compositionally biased region" description="Basic and acidic residues" evidence="2">
    <location>
        <begin position="405"/>
        <end position="424"/>
    </location>
</feature>
<dbReference type="RefSeq" id="XP_040666911.1">
    <property type="nucleotide sequence ID" value="XM_040806748.1"/>
</dbReference>
<evidence type="ECO:0000313" key="4">
    <source>
        <dbReference type="Proteomes" id="UP000184073"/>
    </source>
</evidence>
<sequence>MTTLSLCLLPEALSRLQDALVCLAKNDETVGIEAEYDLLRLSSLNSSKTTYSSFVFDPEKFFENYEFSVSSRSSNTGKFSCQVYLKALLSVFPGRNNRRDKDTAVERCEIEVHEHPDETECRLVIRMICGLGVIKSYKLTYESTSIQHAVFDRSQATNEWSIDPLFLKEITTHFSLSAEQLDIYAENNKVIFTSFTTKITDGNDTLRQPVHTSVAIDKTDFEYFGADDGVHVAISLKDFKAVISHAETSRVMITARYTRPCRPLQLAYDFEGIRTEFTLMTTGEAGPEDLPSSSRPVPQLSARQTPAPVQVSQPSNAANTRQVAPPRNRPIRPLTGTSSRATAPSTQATTQPQPSIKFDSLFVPADDDRQWDVAEDEEPEAEDMLGWDATADPQNNPESLGPLLRDSEPALRDHDQMDLSKEDDMGIPPTQRISQLQGLGLFD</sequence>
<dbReference type="InterPro" id="IPR026584">
    <property type="entry name" value="Rad9"/>
</dbReference>
<dbReference type="GO" id="GO:0071479">
    <property type="term" value="P:cellular response to ionizing radiation"/>
    <property type="evidence" value="ECO:0007669"/>
    <property type="project" value="TreeGrafter"/>
</dbReference>
<organism evidence="3 4">
    <name type="scientific">Aspergillus versicolor CBS 583.65</name>
    <dbReference type="NCBI Taxonomy" id="1036611"/>
    <lineage>
        <taxon>Eukaryota</taxon>
        <taxon>Fungi</taxon>
        <taxon>Dikarya</taxon>
        <taxon>Ascomycota</taxon>
        <taxon>Pezizomycotina</taxon>
        <taxon>Eurotiomycetes</taxon>
        <taxon>Eurotiomycetidae</taxon>
        <taxon>Eurotiales</taxon>
        <taxon>Aspergillaceae</taxon>
        <taxon>Aspergillus</taxon>
        <taxon>Aspergillus subgen. Nidulantes</taxon>
    </lineage>
</organism>
<protein>
    <recommendedName>
        <fullName evidence="1">DNA repair protein rad9</fullName>
    </recommendedName>
</protein>
<feature type="compositionally biased region" description="Low complexity" evidence="2">
    <location>
        <begin position="337"/>
        <end position="355"/>
    </location>
</feature>
<keyword evidence="1" id="KW-0227">DNA damage</keyword>
<dbReference type="STRING" id="1036611.A0A1L9PI09"/>
<dbReference type="AlphaFoldDB" id="A0A1L9PI09"/>
<feature type="compositionally biased region" description="Acidic residues" evidence="2">
    <location>
        <begin position="374"/>
        <end position="385"/>
    </location>
</feature>
<dbReference type="Proteomes" id="UP000184073">
    <property type="component" value="Unassembled WGS sequence"/>
</dbReference>
<dbReference type="PIRSF" id="PIRSF009303">
    <property type="entry name" value="Cell_cycle_RAD9"/>
    <property type="match status" value="1"/>
</dbReference>
<dbReference type="GeneID" id="63722259"/>
<feature type="region of interest" description="Disordered" evidence="2">
    <location>
        <begin position="374"/>
        <end position="443"/>
    </location>
</feature>
<dbReference type="PANTHER" id="PTHR15237">
    <property type="entry name" value="DNA REPAIR PROTEIN RAD9"/>
    <property type="match status" value="1"/>
</dbReference>
<accession>A0A1L9PI09</accession>
<keyword evidence="4" id="KW-1185">Reference proteome</keyword>
<feature type="compositionally biased region" description="Polar residues" evidence="2">
    <location>
        <begin position="310"/>
        <end position="322"/>
    </location>
</feature>
<dbReference type="VEuPathDB" id="FungiDB:ASPVEDRAFT_130697"/>
<dbReference type="GO" id="GO:0031573">
    <property type="term" value="P:mitotic intra-S DNA damage checkpoint signaling"/>
    <property type="evidence" value="ECO:0007669"/>
    <property type="project" value="TreeGrafter"/>
</dbReference>
<dbReference type="OrthoDB" id="60092at2759"/>
<dbReference type="Gene3D" id="3.70.10.10">
    <property type="match status" value="1"/>
</dbReference>
<reference evidence="4" key="1">
    <citation type="journal article" date="2017" name="Genome Biol.">
        <title>Comparative genomics reveals high biological diversity and specific adaptations in the industrially and medically important fungal genus Aspergillus.</title>
        <authorList>
            <person name="de Vries R.P."/>
            <person name="Riley R."/>
            <person name="Wiebenga A."/>
            <person name="Aguilar-Osorio G."/>
            <person name="Amillis S."/>
            <person name="Uchima C.A."/>
            <person name="Anderluh G."/>
            <person name="Asadollahi M."/>
            <person name="Askin M."/>
            <person name="Barry K."/>
            <person name="Battaglia E."/>
            <person name="Bayram O."/>
            <person name="Benocci T."/>
            <person name="Braus-Stromeyer S.A."/>
            <person name="Caldana C."/>
            <person name="Canovas D."/>
            <person name="Cerqueira G.C."/>
            <person name="Chen F."/>
            <person name="Chen W."/>
            <person name="Choi C."/>
            <person name="Clum A."/>
            <person name="Dos Santos R.A."/>
            <person name="Damasio A.R."/>
            <person name="Diallinas G."/>
            <person name="Emri T."/>
            <person name="Fekete E."/>
            <person name="Flipphi M."/>
            <person name="Freyberg S."/>
            <person name="Gallo A."/>
            <person name="Gournas C."/>
            <person name="Habgood R."/>
            <person name="Hainaut M."/>
            <person name="Harispe M.L."/>
            <person name="Henrissat B."/>
            <person name="Hilden K.S."/>
            <person name="Hope R."/>
            <person name="Hossain A."/>
            <person name="Karabika E."/>
            <person name="Karaffa L."/>
            <person name="Karanyi Z."/>
            <person name="Krasevec N."/>
            <person name="Kuo A."/>
            <person name="Kusch H."/>
            <person name="LaButti K."/>
            <person name="Lagendijk E.L."/>
            <person name="Lapidus A."/>
            <person name="Levasseur A."/>
            <person name="Lindquist E."/>
            <person name="Lipzen A."/>
            <person name="Logrieco A.F."/>
            <person name="MacCabe A."/>
            <person name="Maekelae M.R."/>
            <person name="Malavazi I."/>
            <person name="Melin P."/>
            <person name="Meyer V."/>
            <person name="Mielnichuk N."/>
            <person name="Miskei M."/>
            <person name="Molnar A.P."/>
            <person name="Mule G."/>
            <person name="Ngan C.Y."/>
            <person name="Orejas M."/>
            <person name="Orosz E."/>
            <person name="Ouedraogo J.P."/>
            <person name="Overkamp K.M."/>
            <person name="Park H.-S."/>
            <person name="Perrone G."/>
            <person name="Piumi F."/>
            <person name="Punt P.J."/>
            <person name="Ram A.F."/>
            <person name="Ramon A."/>
            <person name="Rauscher S."/>
            <person name="Record E."/>
            <person name="Riano-Pachon D.M."/>
            <person name="Robert V."/>
            <person name="Roehrig J."/>
            <person name="Ruller R."/>
            <person name="Salamov A."/>
            <person name="Salih N.S."/>
            <person name="Samson R.A."/>
            <person name="Sandor E."/>
            <person name="Sanguinetti M."/>
            <person name="Schuetze T."/>
            <person name="Sepcic K."/>
            <person name="Shelest E."/>
            <person name="Sherlock G."/>
            <person name="Sophianopoulou V."/>
            <person name="Squina F.M."/>
            <person name="Sun H."/>
            <person name="Susca A."/>
            <person name="Todd R.B."/>
            <person name="Tsang A."/>
            <person name="Unkles S.E."/>
            <person name="van de Wiele N."/>
            <person name="van Rossen-Uffink D."/>
            <person name="Oliveira J.V."/>
            <person name="Vesth T.C."/>
            <person name="Visser J."/>
            <person name="Yu J.-H."/>
            <person name="Zhou M."/>
            <person name="Andersen M.R."/>
            <person name="Archer D.B."/>
            <person name="Baker S.E."/>
            <person name="Benoit I."/>
            <person name="Brakhage A.A."/>
            <person name="Braus G.H."/>
            <person name="Fischer R."/>
            <person name="Frisvad J.C."/>
            <person name="Goldman G.H."/>
            <person name="Houbraken J."/>
            <person name="Oakley B."/>
            <person name="Pocsi I."/>
            <person name="Scazzocchio C."/>
            <person name="Seiboth B."/>
            <person name="vanKuyk P.A."/>
            <person name="Wortman J."/>
            <person name="Dyer P.S."/>
            <person name="Grigoriev I.V."/>
        </authorList>
    </citation>
    <scope>NUCLEOTIDE SEQUENCE [LARGE SCALE GENOMIC DNA]</scope>
    <source>
        <strain evidence="4">CBS 583.65</strain>
    </source>
</reference>
<evidence type="ECO:0000313" key="3">
    <source>
        <dbReference type="EMBL" id="OJJ01149.1"/>
    </source>
</evidence>
<dbReference type="EMBL" id="KV878128">
    <property type="protein sequence ID" value="OJJ01149.1"/>
    <property type="molecule type" value="Genomic_DNA"/>
</dbReference>
<gene>
    <name evidence="3" type="ORF">ASPVEDRAFT_130697</name>
</gene>
<dbReference type="GO" id="GO:0000076">
    <property type="term" value="P:DNA replication checkpoint signaling"/>
    <property type="evidence" value="ECO:0007669"/>
    <property type="project" value="TreeGrafter"/>
</dbReference>
<dbReference type="GO" id="GO:0006281">
    <property type="term" value="P:DNA repair"/>
    <property type="evidence" value="ECO:0007669"/>
    <property type="project" value="UniProtKB-UniRule"/>
</dbReference>
<dbReference type="InterPro" id="IPR007268">
    <property type="entry name" value="Rad9/Ddc1"/>
</dbReference>
<name>A0A1L9PI09_ASPVE</name>
<dbReference type="Pfam" id="PF04139">
    <property type="entry name" value="Rad9"/>
    <property type="match status" value="1"/>
</dbReference>
<evidence type="ECO:0000256" key="1">
    <source>
        <dbReference type="PIRNR" id="PIRNR009303"/>
    </source>
</evidence>
<feature type="compositionally biased region" description="Polar residues" evidence="2">
    <location>
        <begin position="291"/>
        <end position="304"/>
    </location>
</feature>
<comment type="similarity">
    <text evidence="1">Belongs to the rad9 family.</text>
</comment>